<comment type="similarity">
    <text evidence="8">Belongs to the NhaC Na(+)/H(+) (TC 2.A.35) antiporter family.</text>
</comment>
<keyword evidence="12" id="KW-1185">Reference proteome</keyword>
<dbReference type="Proteomes" id="UP001565200">
    <property type="component" value="Unassembled WGS sequence"/>
</dbReference>
<evidence type="ECO:0000256" key="4">
    <source>
        <dbReference type="ARBA" id="ARBA00022475"/>
    </source>
</evidence>
<gene>
    <name evidence="11" type="ORF">AAK873_05465</name>
</gene>
<protein>
    <submittedName>
        <fullName evidence="11">Na+/H+ antiporter NhaC family protein</fullName>
    </submittedName>
</protein>
<dbReference type="EMBL" id="JBCLPP010000011">
    <property type="protein sequence ID" value="MEY8245066.1"/>
    <property type="molecule type" value="Genomic_DNA"/>
</dbReference>
<keyword evidence="6 9" id="KW-1133">Transmembrane helix</keyword>
<evidence type="ECO:0000259" key="10">
    <source>
        <dbReference type="Pfam" id="PF03553"/>
    </source>
</evidence>
<feature type="transmembrane region" description="Helical" evidence="9">
    <location>
        <begin position="265"/>
        <end position="282"/>
    </location>
</feature>
<sequence>MKNSHKHRSPSLVASLIPIFILIAGLVTIILTYGAGAVQDMSHYILLSAAAIAAAISMVLYRRPVRAMRIGLLKSAAQVLPTIPILLMIATVAATWMLSGVVPTLICYGLESLNPSAFLVTACAVCAVISVLSGSSWTTIATIGVAFMGIGSVWGYNPAWIAGAIISGAYFGDKVSPLSDTTVLASSTCDVNLFTHIRYLMWTSIPAMGVALTVFAIVGTTGNHNADQQSTMMLVHLHEMFNITPWCLLIPLATIGLIVLRLNTAVTLGLSSILGIVGIFLWQPSILASLSSSADITDVATAIVKLLVTETSLTTGDPTLDSLISTGGMKGMLPTIYLILSAMIFGGVLMGSGMLSRITHSITKRINSSRSTVTTTIATGLMLNGCTGDQYLSIILNGNLYRNLYRRNGLEPRLLSRSIEDSTSVTSVLIPWNSCGLTQSTVLGVATLSYLPYCIFNIASPLVSIATAWIGFRIRRVMKQVAA</sequence>
<dbReference type="PANTHER" id="PTHR33451">
    <property type="entry name" value="MALATE-2H(+)/NA(+)-LACTATE ANTIPORTER"/>
    <property type="match status" value="1"/>
</dbReference>
<evidence type="ECO:0000256" key="2">
    <source>
        <dbReference type="ARBA" id="ARBA00022448"/>
    </source>
</evidence>
<dbReference type="RefSeq" id="WP_121699395.1">
    <property type="nucleotide sequence ID" value="NZ_JBCLPP010000011.1"/>
</dbReference>
<organism evidence="11 12">
    <name type="scientific">Heminiphilus faecis</name>
    <dbReference type="NCBI Taxonomy" id="2601703"/>
    <lineage>
        <taxon>Bacteria</taxon>
        <taxon>Pseudomonadati</taxon>
        <taxon>Bacteroidota</taxon>
        <taxon>Bacteroidia</taxon>
        <taxon>Bacteroidales</taxon>
        <taxon>Muribaculaceae</taxon>
        <taxon>Heminiphilus</taxon>
    </lineage>
</organism>
<dbReference type="InterPro" id="IPR018461">
    <property type="entry name" value="Na/H_Antiport_NhaC-like_C"/>
</dbReference>
<reference evidence="11 12" key="1">
    <citation type="submission" date="2024-03" db="EMBL/GenBank/DDBJ databases">
        <title>Mouse gut bacterial collection (mGBC) of GemPharmatech.</title>
        <authorList>
            <person name="He Y."/>
            <person name="Dong L."/>
            <person name="Wu D."/>
            <person name="Gao X."/>
            <person name="Lin Z."/>
        </authorList>
    </citation>
    <scope>NUCLEOTIDE SEQUENCE [LARGE SCALE GENOMIC DNA]</scope>
    <source>
        <strain evidence="11 12">54-13</strain>
    </source>
</reference>
<keyword evidence="5 9" id="KW-0812">Transmembrane</keyword>
<proteinExistence type="inferred from homology"/>
<feature type="transmembrane region" description="Helical" evidence="9">
    <location>
        <begin position="240"/>
        <end position="259"/>
    </location>
</feature>
<accession>A0ABV4CUK6</accession>
<feature type="transmembrane region" description="Helical" evidence="9">
    <location>
        <begin position="450"/>
        <end position="472"/>
    </location>
</feature>
<evidence type="ECO:0000313" key="11">
    <source>
        <dbReference type="EMBL" id="MEY8245066.1"/>
    </source>
</evidence>
<evidence type="ECO:0000256" key="6">
    <source>
        <dbReference type="ARBA" id="ARBA00022989"/>
    </source>
</evidence>
<evidence type="ECO:0000256" key="1">
    <source>
        <dbReference type="ARBA" id="ARBA00004651"/>
    </source>
</evidence>
<evidence type="ECO:0000256" key="3">
    <source>
        <dbReference type="ARBA" id="ARBA00022449"/>
    </source>
</evidence>
<feature type="transmembrane region" description="Helical" evidence="9">
    <location>
        <begin position="336"/>
        <end position="355"/>
    </location>
</feature>
<evidence type="ECO:0000313" key="12">
    <source>
        <dbReference type="Proteomes" id="UP001565200"/>
    </source>
</evidence>
<keyword evidence="7 9" id="KW-0472">Membrane</keyword>
<evidence type="ECO:0000256" key="7">
    <source>
        <dbReference type="ARBA" id="ARBA00023136"/>
    </source>
</evidence>
<feature type="domain" description="Na+/H+ antiporter NhaC-like C-terminal" evidence="10">
    <location>
        <begin position="168"/>
        <end position="472"/>
    </location>
</feature>
<feature type="transmembrane region" description="Helical" evidence="9">
    <location>
        <begin position="12"/>
        <end position="35"/>
    </location>
</feature>
<feature type="transmembrane region" description="Helical" evidence="9">
    <location>
        <begin position="199"/>
        <end position="219"/>
    </location>
</feature>
<keyword evidence="2" id="KW-0813">Transport</keyword>
<evidence type="ECO:0000256" key="9">
    <source>
        <dbReference type="SAM" id="Phobius"/>
    </source>
</evidence>
<dbReference type="InterPro" id="IPR052180">
    <property type="entry name" value="NhaC_Na-H+_Antiporter"/>
</dbReference>
<dbReference type="PANTHER" id="PTHR33451:SF3">
    <property type="entry name" value="MALATE-2H(+)_NA(+)-LACTATE ANTIPORTER"/>
    <property type="match status" value="1"/>
</dbReference>
<feature type="transmembrane region" description="Helical" evidence="9">
    <location>
        <begin position="118"/>
        <end position="147"/>
    </location>
</feature>
<feature type="transmembrane region" description="Helical" evidence="9">
    <location>
        <begin position="82"/>
        <end position="106"/>
    </location>
</feature>
<comment type="caution">
    <text evidence="11">The sequence shown here is derived from an EMBL/GenBank/DDBJ whole genome shotgun (WGS) entry which is preliminary data.</text>
</comment>
<feature type="transmembrane region" description="Helical" evidence="9">
    <location>
        <begin position="41"/>
        <end position="61"/>
    </location>
</feature>
<keyword evidence="4" id="KW-1003">Cell membrane</keyword>
<dbReference type="Pfam" id="PF03553">
    <property type="entry name" value="Na_H_antiporter"/>
    <property type="match status" value="1"/>
</dbReference>
<keyword evidence="3" id="KW-0050">Antiport</keyword>
<evidence type="ECO:0000256" key="5">
    <source>
        <dbReference type="ARBA" id="ARBA00022692"/>
    </source>
</evidence>
<evidence type="ECO:0000256" key="8">
    <source>
        <dbReference type="ARBA" id="ARBA00038435"/>
    </source>
</evidence>
<comment type="subcellular location">
    <subcellularLocation>
        <location evidence="1">Cell membrane</location>
        <topology evidence="1">Multi-pass membrane protein</topology>
    </subcellularLocation>
</comment>
<name>A0ABV4CUK6_9BACT</name>